<reference evidence="2 3" key="1">
    <citation type="submission" date="2018-11" db="EMBL/GenBank/DDBJ databases">
        <title>Proposal to divide the Flavobacteriaceae and reorganize its genera based on Amino Acid Identity values calculated from whole genome sequences.</title>
        <authorList>
            <person name="Nicholson A.C."/>
            <person name="Gulvik C.A."/>
            <person name="Whitney A.M."/>
            <person name="Humrighouse B.W."/>
            <person name="Bell M."/>
            <person name="Holmes B."/>
            <person name="Steigerwalt A."/>
            <person name="Villarma A."/>
            <person name="Sheth M."/>
            <person name="Batra D."/>
            <person name="Pryor J."/>
            <person name="Bernardet J.-F."/>
            <person name="Hugo C."/>
            <person name="Kampfer P."/>
            <person name="Newman J."/>
            <person name="Mcquiston J.R."/>
        </authorList>
    </citation>
    <scope>NUCLEOTIDE SEQUENCE [LARGE SCALE GENOMIC DNA]</scope>
    <source>
        <strain evidence="2 3">G0211</strain>
    </source>
</reference>
<dbReference type="Proteomes" id="UP000269076">
    <property type="component" value="Chromosome"/>
</dbReference>
<organism evidence="2 3">
    <name type="scientific">Chryseobacterium indoltheticum</name>
    <dbReference type="NCBI Taxonomy" id="254"/>
    <lineage>
        <taxon>Bacteria</taxon>
        <taxon>Pseudomonadati</taxon>
        <taxon>Bacteroidota</taxon>
        <taxon>Flavobacteriia</taxon>
        <taxon>Flavobacteriales</taxon>
        <taxon>Weeksellaceae</taxon>
        <taxon>Chryseobacterium group</taxon>
        <taxon>Chryseobacterium</taxon>
    </lineage>
</organism>
<sequence length="222" mass="25446">MPDYSFLHNSNILIHVVSGSIALLLGVLALTTKKGGKWHKKIGNYFLILMTTVVLTGLIGVFVFKRNTFLLIITVLSAYYGFSGYRILKTKTNKPKWIDVSVAIASLISVSYFLYYFKSIGMYWSPVIIYSTVGALLLIITYDFVRYLIPKKAYRNIWLYEHIFKMIGAFTALLSAFSGTVFENYQPYSQFLPSVFGTLLQIGFIVYYIKKIRRNRAILMTE</sequence>
<evidence type="ECO:0000256" key="1">
    <source>
        <dbReference type="SAM" id="Phobius"/>
    </source>
</evidence>
<feature type="transmembrane region" description="Helical" evidence="1">
    <location>
        <begin position="123"/>
        <end position="145"/>
    </location>
</feature>
<feature type="transmembrane region" description="Helical" evidence="1">
    <location>
        <begin position="69"/>
        <end position="88"/>
    </location>
</feature>
<feature type="transmembrane region" description="Helical" evidence="1">
    <location>
        <begin position="157"/>
        <end position="179"/>
    </location>
</feature>
<evidence type="ECO:0000313" key="2">
    <source>
        <dbReference type="EMBL" id="AZA62141.1"/>
    </source>
</evidence>
<dbReference type="RefSeq" id="WP_123886700.1">
    <property type="nucleotide sequence ID" value="NZ_CP033928.1"/>
</dbReference>
<feature type="transmembrane region" description="Helical" evidence="1">
    <location>
        <begin position="191"/>
        <end position="209"/>
    </location>
</feature>
<keyword evidence="1" id="KW-0472">Membrane</keyword>
<keyword evidence="1" id="KW-1133">Transmembrane helix</keyword>
<feature type="transmembrane region" description="Helical" evidence="1">
    <location>
        <begin position="12"/>
        <end position="30"/>
    </location>
</feature>
<keyword evidence="1" id="KW-0812">Transmembrane</keyword>
<feature type="transmembrane region" description="Helical" evidence="1">
    <location>
        <begin position="100"/>
        <end position="117"/>
    </location>
</feature>
<evidence type="ECO:0000313" key="3">
    <source>
        <dbReference type="Proteomes" id="UP000269076"/>
    </source>
</evidence>
<dbReference type="AlphaFoldDB" id="A0A3G6N2A9"/>
<protein>
    <recommendedName>
        <fullName evidence="4">DUF2306 domain-containing protein</fullName>
    </recommendedName>
</protein>
<proteinExistence type="predicted"/>
<accession>A0A3G6N2A9</accession>
<feature type="transmembrane region" description="Helical" evidence="1">
    <location>
        <begin position="42"/>
        <end position="63"/>
    </location>
</feature>
<name>A0A3G6N2A9_9FLAO</name>
<evidence type="ECO:0008006" key="4">
    <source>
        <dbReference type="Google" id="ProtNLM"/>
    </source>
</evidence>
<dbReference type="EMBL" id="CP033928">
    <property type="protein sequence ID" value="AZA62141.1"/>
    <property type="molecule type" value="Genomic_DNA"/>
</dbReference>
<gene>
    <name evidence="2" type="ORF">EG340_14295</name>
</gene>